<dbReference type="VEuPathDB" id="CryptoDB:cand_025440"/>
<dbReference type="PANTHER" id="PTHR10648">
    <property type="entry name" value="SERINE/THREONINE-PROTEIN PHOSPHATASE PP2A 65 KDA REGULATORY SUBUNIT"/>
    <property type="match status" value="1"/>
</dbReference>
<gene>
    <name evidence="3" type="ORF">cand_025440</name>
</gene>
<feature type="region of interest" description="Disordered" evidence="2">
    <location>
        <begin position="356"/>
        <end position="382"/>
    </location>
</feature>
<dbReference type="GeneID" id="92366728"/>
<proteinExistence type="predicted"/>
<dbReference type="GO" id="GO:0005634">
    <property type="term" value="C:nucleus"/>
    <property type="evidence" value="ECO:0007669"/>
    <property type="project" value="TreeGrafter"/>
</dbReference>
<keyword evidence="4" id="KW-1185">Reference proteome</keyword>
<dbReference type="SUPFAM" id="SSF48371">
    <property type="entry name" value="ARM repeat"/>
    <property type="match status" value="1"/>
</dbReference>
<comment type="caution">
    <text evidence="3">The sequence shown here is derived from an EMBL/GenBank/DDBJ whole genome shotgun (WGS) entry which is preliminary data.</text>
</comment>
<evidence type="ECO:0000313" key="4">
    <source>
        <dbReference type="Proteomes" id="UP000186804"/>
    </source>
</evidence>
<dbReference type="PANTHER" id="PTHR10648:SF4">
    <property type="entry name" value="PROTEIN PHOSPHATASE 2 (FORMERLY 2A), REGULATORY SUBUNIT A, BETA ISOFORM-RELATED"/>
    <property type="match status" value="1"/>
</dbReference>
<organism evidence="3 4">
    <name type="scientific">Cryptosporidium andersoni</name>
    <dbReference type="NCBI Taxonomy" id="117008"/>
    <lineage>
        <taxon>Eukaryota</taxon>
        <taxon>Sar</taxon>
        <taxon>Alveolata</taxon>
        <taxon>Apicomplexa</taxon>
        <taxon>Conoidasida</taxon>
        <taxon>Coccidia</taxon>
        <taxon>Eucoccidiorida</taxon>
        <taxon>Eimeriorina</taxon>
        <taxon>Cryptosporidiidae</taxon>
        <taxon>Cryptosporidium</taxon>
    </lineage>
</organism>
<evidence type="ECO:0000256" key="2">
    <source>
        <dbReference type="SAM" id="MobiDB-lite"/>
    </source>
</evidence>
<dbReference type="Proteomes" id="UP000186804">
    <property type="component" value="Unassembled WGS sequence"/>
</dbReference>
<evidence type="ECO:0000313" key="3">
    <source>
        <dbReference type="EMBL" id="OII71128.1"/>
    </source>
</evidence>
<reference evidence="3 4" key="1">
    <citation type="submission" date="2016-10" db="EMBL/GenBank/DDBJ databases">
        <title>Reductive evolution of mitochondrial metabolism and differential evolution of invasion-related proteins in Cryptosporidium.</title>
        <authorList>
            <person name="Liu S."/>
            <person name="Roellig D.M."/>
            <person name="Guo Y."/>
            <person name="Li N."/>
            <person name="Frace M.A."/>
            <person name="Tang K."/>
            <person name="Zhang L."/>
            <person name="Feng Y."/>
            <person name="Xiao L."/>
        </authorList>
    </citation>
    <scope>NUCLEOTIDE SEQUENCE [LARGE SCALE GENOMIC DNA]</scope>
    <source>
        <strain evidence="3">30847</strain>
    </source>
</reference>
<protein>
    <submittedName>
        <fullName evidence="3">HEAT repeat family protein</fullName>
    </submittedName>
</protein>
<evidence type="ECO:0000256" key="1">
    <source>
        <dbReference type="ARBA" id="ARBA00022737"/>
    </source>
</evidence>
<keyword evidence="1" id="KW-0677">Repeat</keyword>
<accession>A0A1J4MA74</accession>
<dbReference type="EMBL" id="LRBS01000124">
    <property type="protein sequence ID" value="OII71128.1"/>
    <property type="molecule type" value="Genomic_DNA"/>
</dbReference>
<dbReference type="InterPro" id="IPR016024">
    <property type="entry name" value="ARM-type_fold"/>
</dbReference>
<dbReference type="GO" id="GO:0019888">
    <property type="term" value="F:protein phosphatase regulator activity"/>
    <property type="evidence" value="ECO:0007669"/>
    <property type="project" value="TreeGrafter"/>
</dbReference>
<sequence length="878" mass="100981">MTDDNSMNSKLLNSLSVEKHVLCTLTGTESLICTSLESMKSGDINERIFGLESLYEKVIEQASTKEITIKYLPIIKELFECEKSNDVLIHLAKLCSKIGKRIIHYNNRNKQIPRISTINDVMEIFPILQDIVESDDILVRMEAINSITYLLESITIILGTELSSSDDNYSHPVIFEVSRDLLNFYIGISDSDILNYKVMACYITPIILKQRDLCNLDIIHILDIYVNFSTSHAPMLRKYVCKVFPLLLNELDISKKQELADKIFFPMLKSFCSDEQECVRLLSMESIFSFLDWIYNGTLHFSECKISSYIEDLWPFIVNLSNDPNWRVRSVVSTPLIKVVNILLHVHNSNLNKNHMNSSRNLENISPNNRKTDDEEYTTSNISDSMNNVEKDIRKVRNYLLPIITSLIMDMEGEVRTSAMKSIMESIGRAINIDKNTIKNNIDKLISDFLLFEILVPLINNNKIINDPTPSMRMMFTRLLTYIIQVTGLAEKTLSTDYLSSQSTNNIENSDINSRDKMLLNVFSLVLSELINDNDTQVRQSVILSLCNGIPYISNIDVILEKILIPYVGIIMSDSFWRVRYCCILLLTLIFYRILVEVYKEDLWNGDCLDMQILSNLVSDKSKKSSEEELLFNLYGGTPNYLLDMIYKGITDNTSIIRQLTSIFTIPLLTFWLGKEWFKSTLWPYILQPMIQNEKVYSLRCIGLFSLNSILTGISIKSLSELQTVIHILAKLIFTVLPTNDMNQDYEIEYYSNSDSDQNDKQIALTMSRLYKHIPLISSTNLILSYKLNYNISNNNQTNCLLDENDVELYNDITSIVIDKYSNDPVANVRIKSIQVLESIIKLYNSKDLVDILLNAKLNDMDLDVRKYCSEALIRLKV</sequence>
<dbReference type="InterPro" id="IPR051023">
    <property type="entry name" value="PP2A_Regulatory_Subunit_A"/>
</dbReference>
<feature type="compositionally biased region" description="Polar residues" evidence="2">
    <location>
        <begin position="356"/>
        <end position="369"/>
    </location>
</feature>
<name>A0A1J4MA74_9CRYT</name>
<dbReference type="AlphaFoldDB" id="A0A1J4MA74"/>
<dbReference type="Gene3D" id="1.25.10.10">
    <property type="entry name" value="Leucine-rich Repeat Variant"/>
    <property type="match status" value="1"/>
</dbReference>
<dbReference type="GO" id="GO:0005829">
    <property type="term" value="C:cytosol"/>
    <property type="evidence" value="ECO:0007669"/>
    <property type="project" value="TreeGrafter"/>
</dbReference>
<dbReference type="GO" id="GO:0000159">
    <property type="term" value="C:protein phosphatase type 2A complex"/>
    <property type="evidence" value="ECO:0007669"/>
    <property type="project" value="TreeGrafter"/>
</dbReference>
<dbReference type="OrthoDB" id="340346at2759"/>
<dbReference type="InterPro" id="IPR011989">
    <property type="entry name" value="ARM-like"/>
</dbReference>
<dbReference type="RefSeq" id="XP_067066496.1">
    <property type="nucleotide sequence ID" value="XM_067212773.1"/>
</dbReference>